<dbReference type="GO" id="GO:0006955">
    <property type="term" value="P:immune response"/>
    <property type="evidence" value="ECO:0007669"/>
    <property type="project" value="TreeGrafter"/>
</dbReference>
<gene>
    <name evidence="8" type="primary">LOC114843652</name>
</gene>
<feature type="non-terminal residue" evidence="8">
    <location>
        <position position="1"/>
    </location>
</feature>
<evidence type="ECO:0000256" key="5">
    <source>
        <dbReference type="SAM" id="Phobius"/>
    </source>
</evidence>
<dbReference type="PANTHER" id="PTHR11481">
    <property type="entry name" value="IMMUNOGLOBULIN FC RECEPTOR"/>
    <property type="match status" value="1"/>
</dbReference>
<feature type="compositionally biased region" description="Low complexity" evidence="4">
    <location>
        <begin position="177"/>
        <end position="190"/>
    </location>
</feature>
<organism evidence="7 8">
    <name type="scientific">Betta splendens</name>
    <name type="common">Siamese fighting fish</name>
    <dbReference type="NCBI Taxonomy" id="158456"/>
    <lineage>
        <taxon>Eukaryota</taxon>
        <taxon>Metazoa</taxon>
        <taxon>Chordata</taxon>
        <taxon>Craniata</taxon>
        <taxon>Vertebrata</taxon>
        <taxon>Euteleostomi</taxon>
        <taxon>Actinopterygii</taxon>
        <taxon>Neopterygii</taxon>
        <taxon>Teleostei</taxon>
        <taxon>Neoteleostei</taxon>
        <taxon>Acanthomorphata</taxon>
        <taxon>Anabantaria</taxon>
        <taxon>Anabantiformes</taxon>
        <taxon>Anabantoidei</taxon>
        <taxon>Osphronemidae</taxon>
        <taxon>Betta</taxon>
    </lineage>
</organism>
<feature type="compositionally biased region" description="Polar residues" evidence="4">
    <location>
        <begin position="159"/>
        <end position="170"/>
    </location>
</feature>
<reference evidence="8" key="1">
    <citation type="submission" date="2025-08" db="UniProtKB">
        <authorList>
            <consortium name="RefSeq"/>
        </authorList>
    </citation>
    <scope>IDENTIFICATION</scope>
</reference>
<dbReference type="Gene3D" id="2.60.40.10">
    <property type="entry name" value="Immunoglobulins"/>
    <property type="match status" value="2"/>
</dbReference>
<dbReference type="SMART" id="SM00408">
    <property type="entry name" value="IGc2"/>
    <property type="match status" value="1"/>
</dbReference>
<evidence type="ECO:0000313" key="8">
    <source>
        <dbReference type="RefSeq" id="XP_028986279.2"/>
    </source>
</evidence>
<evidence type="ECO:0000313" key="7">
    <source>
        <dbReference type="Proteomes" id="UP000515150"/>
    </source>
</evidence>
<keyword evidence="2" id="KW-1015">Disulfide bond</keyword>
<dbReference type="InterPro" id="IPR003599">
    <property type="entry name" value="Ig_sub"/>
</dbReference>
<dbReference type="InterPro" id="IPR050488">
    <property type="entry name" value="Ig_Fc_receptor"/>
</dbReference>
<keyword evidence="7" id="KW-1185">Reference proteome</keyword>
<dbReference type="GO" id="GO:0007166">
    <property type="term" value="P:cell surface receptor signaling pathway"/>
    <property type="evidence" value="ECO:0007669"/>
    <property type="project" value="TreeGrafter"/>
</dbReference>
<dbReference type="SMART" id="SM00409">
    <property type="entry name" value="IG"/>
    <property type="match status" value="2"/>
</dbReference>
<accession>A0A6P7KZZ7</accession>
<dbReference type="PANTHER" id="PTHR11481:SF64">
    <property type="entry name" value="FC RECEPTOR-LIKE PROTEIN 4"/>
    <property type="match status" value="1"/>
</dbReference>
<evidence type="ECO:0000256" key="2">
    <source>
        <dbReference type="ARBA" id="ARBA00023157"/>
    </source>
</evidence>
<dbReference type="GO" id="GO:0004888">
    <property type="term" value="F:transmembrane signaling receptor activity"/>
    <property type="evidence" value="ECO:0007669"/>
    <property type="project" value="TreeGrafter"/>
</dbReference>
<dbReference type="RefSeq" id="XP_028986279.2">
    <property type="nucleotide sequence ID" value="XM_029130446.2"/>
</dbReference>
<keyword evidence="1" id="KW-0732">Signal</keyword>
<dbReference type="KEGG" id="bspl:114843652"/>
<dbReference type="InterPro" id="IPR003598">
    <property type="entry name" value="Ig_sub2"/>
</dbReference>
<dbReference type="PROSITE" id="PS50835">
    <property type="entry name" value="IG_LIKE"/>
    <property type="match status" value="2"/>
</dbReference>
<keyword evidence="5" id="KW-0812">Transmembrane</keyword>
<keyword evidence="5" id="KW-0472">Membrane</keyword>
<feature type="domain" description="Ig-like" evidence="6">
    <location>
        <begin position="1"/>
        <end position="88"/>
    </location>
</feature>
<keyword evidence="5" id="KW-1133">Transmembrane helix</keyword>
<proteinExistence type="predicted"/>
<name>A0A6P7KZZ7_BETSP</name>
<feature type="transmembrane region" description="Helical" evidence="5">
    <location>
        <begin position="207"/>
        <end position="229"/>
    </location>
</feature>
<dbReference type="Proteomes" id="UP000515150">
    <property type="component" value="Chromosome 2"/>
</dbReference>
<dbReference type="GO" id="GO:0009897">
    <property type="term" value="C:external side of plasma membrane"/>
    <property type="evidence" value="ECO:0007669"/>
    <property type="project" value="TreeGrafter"/>
</dbReference>
<dbReference type="InterPro" id="IPR013783">
    <property type="entry name" value="Ig-like_fold"/>
</dbReference>
<dbReference type="InterPro" id="IPR013151">
    <property type="entry name" value="Immunoglobulin_dom"/>
</dbReference>
<evidence type="ECO:0000256" key="3">
    <source>
        <dbReference type="ARBA" id="ARBA00023319"/>
    </source>
</evidence>
<sequence>PPVSLNLSPNRLQFFSGDSVSLSCVEGGQTVDGTVRRTRGGTTDRCGPAGSDFGLFQDSSCVLDLLSSYTGLYWCETSSGRSDRVQISVFHREEFPFILEIPAHPVTAGSDVTLRCRNKDGSLRAAYFLKNNAATGDGLKVQELSIRAVQRSDEGLYSCSTDVSEPSPQSWLRVREPTGTSAPPSTTSGTSPPPDVPSLPTHPASSVLAPAALGLVVVLVLVLVLVGLLQLCKKPTGLKVYS</sequence>
<dbReference type="InterPro" id="IPR007110">
    <property type="entry name" value="Ig-like_dom"/>
</dbReference>
<dbReference type="GeneID" id="114843652"/>
<dbReference type="SUPFAM" id="SSF48726">
    <property type="entry name" value="Immunoglobulin"/>
    <property type="match status" value="2"/>
</dbReference>
<keyword evidence="3" id="KW-0393">Immunoglobulin domain</keyword>
<dbReference type="Pfam" id="PF00047">
    <property type="entry name" value="ig"/>
    <property type="match status" value="1"/>
</dbReference>
<protein>
    <submittedName>
        <fullName evidence="8">Uncharacterized protein LOC114843652</fullName>
    </submittedName>
</protein>
<dbReference type="OrthoDB" id="8959069at2759"/>
<dbReference type="InterPro" id="IPR036179">
    <property type="entry name" value="Ig-like_dom_sf"/>
</dbReference>
<dbReference type="InParanoid" id="A0A6P7KZZ7"/>
<evidence type="ECO:0000256" key="1">
    <source>
        <dbReference type="ARBA" id="ARBA00022729"/>
    </source>
</evidence>
<feature type="region of interest" description="Disordered" evidence="4">
    <location>
        <begin position="159"/>
        <end position="200"/>
    </location>
</feature>
<evidence type="ECO:0000256" key="4">
    <source>
        <dbReference type="SAM" id="MobiDB-lite"/>
    </source>
</evidence>
<dbReference type="AlphaFoldDB" id="A0A6P7KZZ7"/>
<evidence type="ECO:0000259" key="6">
    <source>
        <dbReference type="PROSITE" id="PS50835"/>
    </source>
</evidence>
<feature type="domain" description="Ig-like" evidence="6">
    <location>
        <begin position="96"/>
        <end position="170"/>
    </location>
</feature>